<name>A0A829YL89_9GAMM</name>
<dbReference type="Pfam" id="PF00126">
    <property type="entry name" value="HTH_1"/>
    <property type="match status" value="1"/>
</dbReference>
<evidence type="ECO:0000313" key="7">
    <source>
        <dbReference type="Proteomes" id="UP000445000"/>
    </source>
</evidence>
<keyword evidence="4" id="KW-0804">Transcription</keyword>
<feature type="domain" description="HTH lysR-type" evidence="5">
    <location>
        <begin position="10"/>
        <end position="67"/>
    </location>
</feature>
<reference evidence="7" key="1">
    <citation type="submission" date="2020-01" db="EMBL/GenBank/DDBJ databases">
        <title>'Steroidobacter agaridevorans' sp. nov., agar-degrading bacteria isolated from rhizosphere soils.</title>
        <authorList>
            <person name="Ikenaga M."/>
            <person name="Kataoka M."/>
            <person name="Murouchi A."/>
            <person name="Katsuragi S."/>
            <person name="Sakai M."/>
        </authorList>
    </citation>
    <scope>NUCLEOTIDE SEQUENCE [LARGE SCALE GENOMIC DNA]</scope>
    <source>
        <strain evidence="7">YU21-B</strain>
    </source>
</reference>
<dbReference type="SUPFAM" id="SSF46785">
    <property type="entry name" value="Winged helix' DNA-binding domain"/>
    <property type="match status" value="1"/>
</dbReference>
<protein>
    <submittedName>
        <fullName evidence="6">LysR family transcriptional regulator</fullName>
    </submittedName>
</protein>
<dbReference type="PANTHER" id="PTHR30537:SF5">
    <property type="entry name" value="HTH-TYPE TRANSCRIPTIONAL ACTIVATOR TTDR-RELATED"/>
    <property type="match status" value="1"/>
</dbReference>
<dbReference type="GO" id="GO:0003700">
    <property type="term" value="F:DNA-binding transcription factor activity"/>
    <property type="evidence" value="ECO:0007669"/>
    <property type="project" value="InterPro"/>
</dbReference>
<dbReference type="PANTHER" id="PTHR30537">
    <property type="entry name" value="HTH-TYPE TRANSCRIPTIONAL REGULATOR"/>
    <property type="match status" value="1"/>
</dbReference>
<dbReference type="SUPFAM" id="SSF53850">
    <property type="entry name" value="Periplasmic binding protein-like II"/>
    <property type="match status" value="1"/>
</dbReference>
<dbReference type="Gene3D" id="1.10.10.10">
    <property type="entry name" value="Winged helix-like DNA-binding domain superfamily/Winged helix DNA-binding domain"/>
    <property type="match status" value="1"/>
</dbReference>
<dbReference type="AlphaFoldDB" id="A0A829YL89"/>
<evidence type="ECO:0000256" key="1">
    <source>
        <dbReference type="ARBA" id="ARBA00009437"/>
    </source>
</evidence>
<dbReference type="InterPro" id="IPR036390">
    <property type="entry name" value="WH_DNA-bd_sf"/>
</dbReference>
<dbReference type="InterPro" id="IPR036388">
    <property type="entry name" value="WH-like_DNA-bd_sf"/>
</dbReference>
<dbReference type="GO" id="GO:0003677">
    <property type="term" value="F:DNA binding"/>
    <property type="evidence" value="ECO:0007669"/>
    <property type="project" value="UniProtKB-KW"/>
</dbReference>
<keyword evidence="7" id="KW-1185">Reference proteome</keyword>
<comment type="similarity">
    <text evidence="1">Belongs to the LysR transcriptional regulatory family.</text>
</comment>
<evidence type="ECO:0000256" key="4">
    <source>
        <dbReference type="ARBA" id="ARBA00023163"/>
    </source>
</evidence>
<dbReference type="Gene3D" id="3.40.190.290">
    <property type="match status" value="1"/>
</dbReference>
<dbReference type="Proteomes" id="UP000445000">
    <property type="component" value="Unassembled WGS sequence"/>
</dbReference>
<dbReference type="PROSITE" id="PS50931">
    <property type="entry name" value="HTH_LYSR"/>
    <property type="match status" value="1"/>
</dbReference>
<sequence length="301" mass="32832">MKESDSLSLMQARELMSFAVAARHLNFARAAREIGCTPSVLSRRIAALEARVGGPLFMRSTRRVALTALGESLLAHSGRLESAIAEINAELHGQSIEPAGVVRLHVPSTYGRRCVSPLIPQLLAEHPRLRLDVTFDDDYVDLISARIDIALRIGSFDDSGLIGTGLRPIRRLLCASPLYLKGAPRLDHPEDLQLHRCLAFQGLRTGDTWLLMRNAKQAAVRIRPVLRANSAAALRDAVLAGSGVALLADFVVGDAIADGRLMEVLHGWSPVQPQVKLLWVAGADRSRSVRAVIDFLRRKLG</sequence>
<organism evidence="6 7">
    <name type="scientific">Steroidobacter agaridevorans</name>
    <dbReference type="NCBI Taxonomy" id="2695856"/>
    <lineage>
        <taxon>Bacteria</taxon>
        <taxon>Pseudomonadati</taxon>
        <taxon>Pseudomonadota</taxon>
        <taxon>Gammaproteobacteria</taxon>
        <taxon>Steroidobacterales</taxon>
        <taxon>Steroidobacteraceae</taxon>
        <taxon>Steroidobacter</taxon>
    </lineage>
</organism>
<evidence type="ECO:0000256" key="3">
    <source>
        <dbReference type="ARBA" id="ARBA00023125"/>
    </source>
</evidence>
<evidence type="ECO:0000313" key="6">
    <source>
        <dbReference type="EMBL" id="GFE83498.1"/>
    </source>
</evidence>
<dbReference type="Pfam" id="PF03466">
    <property type="entry name" value="LysR_substrate"/>
    <property type="match status" value="1"/>
</dbReference>
<accession>A0A829YL89</accession>
<comment type="caution">
    <text evidence="6">The sequence shown here is derived from an EMBL/GenBank/DDBJ whole genome shotgun (WGS) entry which is preliminary data.</text>
</comment>
<dbReference type="EMBL" id="BLJN01000006">
    <property type="protein sequence ID" value="GFE83498.1"/>
    <property type="molecule type" value="Genomic_DNA"/>
</dbReference>
<dbReference type="InterPro" id="IPR000847">
    <property type="entry name" value="LysR_HTH_N"/>
</dbReference>
<evidence type="ECO:0000259" key="5">
    <source>
        <dbReference type="PROSITE" id="PS50931"/>
    </source>
</evidence>
<gene>
    <name evidence="6" type="ORF">GCM10011487_54980</name>
</gene>
<evidence type="ECO:0000256" key="2">
    <source>
        <dbReference type="ARBA" id="ARBA00023015"/>
    </source>
</evidence>
<dbReference type="InterPro" id="IPR005119">
    <property type="entry name" value="LysR_subst-bd"/>
</dbReference>
<proteinExistence type="inferred from homology"/>
<keyword evidence="2" id="KW-0805">Transcription regulation</keyword>
<dbReference type="InterPro" id="IPR058163">
    <property type="entry name" value="LysR-type_TF_proteobact-type"/>
</dbReference>
<dbReference type="CDD" id="cd08422">
    <property type="entry name" value="PBP2_CrgA_like"/>
    <property type="match status" value="1"/>
</dbReference>
<keyword evidence="3" id="KW-0238">DNA-binding</keyword>